<evidence type="ECO:0000256" key="2">
    <source>
        <dbReference type="ARBA" id="ARBA00022679"/>
    </source>
</evidence>
<proteinExistence type="inferred from homology"/>
<dbReference type="Proteomes" id="UP000671908">
    <property type="component" value="Chromosome"/>
</dbReference>
<dbReference type="InterPro" id="IPR001451">
    <property type="entry name" value="Hexapep"/>
</dbReference>
<evidence type="ECO:0000256" key="4">
    <source>
        <dbReference type="ARBA" id="ARBA00023315"/>
    </source>
</evidence>
<dbReference type="PANTHER" id="PTHR43300">
    <property type="entry name" value="ACETYLTRANSFERASE"/>
    <property type="match status" value="1"/>
</dbReference>
<dbReference type="KEGG" id="tpav:HRQ91_08680"/>
<evidence type="ECO:0000256" key="1">
    <source>
        <dbReference type="ARBA" id="ARBA00007274"/>
    </source>
</evidence>
<dbReference type="PANTHER" id="PTHR43300:SF11">
    <property type="entry name" value="ACETYLTRANSFERASE RV3034C-RELATED"/>
    <property type="match status" value="1"/>
</dbReference>
<sequence length="207" mass="23344">MFGLERIKLQFFRRKYRRRNKHNETCIANFCDLSKVLVGKRTYGLINVTDYSSADTKLYIGSYCSIAPNVRFLLGGEHQLDSISTYPFKVKCFGALKEAGCKGDIVIEDDVWIGDSVVICSGVTIGQGAVIAAGAVVTKNVEPYAIVGGNPAKFIKYRFDERLRQRLVQTDLVSLFDSFTAEDIPFVYERLDETILNKILEEYNAKK</sequence>
<evidence type="ECO:0000313" key="6">
    <source>
        <dbReference type="Proteomes" id="UP000671908"/>
    </source>
</evidence>
<comment type="similarity">
    <text evidence="1">Belongs to the transferase hexapeptide repeat family.</text>
</comment>
<gene>
    <name evidence="5" type="ORF">HRQ91_08680</name>
</gene>
<keyword evidence="6" id="KW-1185">Reference proteome</keyword>
<dbReference type="InterPro" id="IPR011004">
    <property type="entry name" value="Trimer_LpxA-like_sf"/>
</dbReference>
<dbReference type="EMBL" id="CP054142">
    <property type="protein sequence ID" value="QTQ14523.1"/>
    <property type="molecule type" value="Genomic_DNA"/>
</dbReference>
<dbReference type="InterPro" id="IPR050179">
    <property type="entry name" value="Trans_hexapeptide_repeat"/>
</dbReference>
<reference evidence="5 6" key="1">
    <citation type="journal article" date="2021" name="Microbiol. Resour. Announc.">
        <title>Complete Genome Sequences of Three Human Oral Treponema parvum Isolates.</title>
        <authorList>
            <person name="Zeng H."/>
            <person name="Watt R.M."/>
        </authorList>
    </citation>
    <scope>NUCLEOTIDE SEQUENCE [LARGE SCALE GENOMIC DNA]</scope>
    <source>
        <strain evidence="5 6">ATCC 700770</strain>
    </source>
</reference>
<keyword evidence="4" id="KW-0012">Acyltransferase</keyword>
<dbReference type="CDD" id="cd03349">
    <property type="entry name" value="LbH_XAT"/>
    <property type="match status" value="1"/>
</dbReference>
<keyword evidence="3" id="KW-0677">Repeat</keyword>
<dbReference type="Pfam" id="PF00132">
    <property type="entry name" value="Hexapep"/>
    <property type="match status" value="1"/>
</dbReference>
<dbReference type="InterPro" id="IPR018357">
    <property type="entry name" value="Hexapep_transf_CS"/>
</dbReference>
<protein>
    <submittedName>
        <fullName evidence="5">CatB-related O-acetyltransferase</fullName>
    </submittedName>
</protein>
<accession>A0A975F579</accession>
<dbReference type="RefSeq" id="WP_210119176.1">
    <property type="nucleotide sequence ID" value="NZ_CP054142.1"/>
</dbReference>
<dbReference type="GO" id="GO:0016746">
    <property type="term" value="F:acyltransferase activity"/>
    <property type="evidence" value="ECO:0007669"/>
    <property type="project" value="UniProtKB-KW"/>
</dbReference>
<dbReference type="AlphaFoldDB" id="A0A975F579"/>
<evidence type="ECO:0000313" key="5">
    <source>
        <dbReference type="EMBL" id="QTQ14523.1"/>
    </source>
</evidence>
<evidence type="ECO:0000256" key="3">
    <source>
        <dbReference type="ARBA" id="ARBA00022737"/>
    </source>
</evidence>
<organism evidence="5 6">
    <name type="scientific">Treponema parvum</name>
    <dbReference type="NCBI Taxonomy" id="138851"/>
    <lineage>
        <taxon>Bacteria</taxon>
        <taxon>Pseudomonadati</taxon>
        <taxon>Spirochaetota</taxon>
        <taxon>Spirochaetia</taxon>
        <taxon>Spirochaetales</taxon>
        <taxon>Treponemataceae</taxon>
        <taxon>Treponema</taxon>
    </lineage>
</organism>
<keyword evidence="2" id="KW-0808">Transferase</keyword>
<dbReference type="SUPFAM" id="SSF51161">
    <property type="entry name" value="Trimeric LpxA-like enzymes"/>
    <property type="match status" value="1"/>
</dbReference>
<dbReference type="PROSITE" id="PS00101">
    <property type="entry name" value="HEXAPEP_TRANSFERASES"/>
    <property type="match status" value="1"/>
</dbReference>
<name>A0A975F579_9SPIR</name>
<dbReference type="Gene3D" id="2.160.10.10">
    <property type="entry name" value="Hexapeptide repeat proteins"/>
    <property type="match status" value="1"/>
</dbReference>